<evidence type="ECO:0008006" key="5">
    <source>
        <dbReference type="Google" id="ProtNLM"/>
    </source>
</evidence>
<evidence type="ECO:0000313" key="3">
    <source>
        <dbReference type="EMBL" id="GAO40829.1"/>
    </source>
</evidence>
<dbReference type="Gene3D" id="3.30.2310.20">
    <property type="entry name" value="RelE-like"/>
    <property type="match status" value="1"/>
</dbReference>
<organism evidence="3 4">
    <name type="scientific">Sphingomonas changbaiensis NBRC 104936</name>
    <dbReference type="NCBI Taxonomy" id="1219043"/>
    <lineage>
        <taxon>Bacteria</taxon>
        <taxon>Pseudomonadati</taxon>
        <taxon>Pseudomonadota</taxon>
        <taxon>Alphaproteobacteria</taxon>
        <taxon>Sphingomonadales</taxon>
        <taxon>Sphingomonadaceae</taxon>
        <taxon>Sphingomonas</taxon>
    </lineage>
</organism>
<accession>A0A0E9MTC1</accession>
<comment type="similarity">
    <text evidence="1">Belongs to the RelE toxin family.</text>
</comment>
<name>A0A0E9MTC1_9SPHN</name>
<dbReference type="EMBL" id="BBWU01000052">
    <property type="protein sequence ID" value="GAO40829.1"/>
    <property type="molecule type" value="Genomic_DNA"/>
</dbReference>
<evidence type="ECO:0000256" key="2">
    <source>
        <dbReference type="ARBA" id="ARBA00022649"/>
    </source>
</evidence>
<proteinExistence type="inferred from homology"/>
<evidence type="ECO:0000313" key="4">
    <source>
        <dbReference type="Proteomes" id="UP000033202"/>
    </source>
</evidence>
<dbReference type="AlphaFoldDB" id="A0A0E9MTC1"/>
<dbReference type="InterPro" id="IPR051803">
    <property type="entry name" value="TA_system_RelE-like_toxin"/>
</dbReference>
<dbReference type="OrthoDB" id="7450717at2"/>
<keyword evidence="2" id="KW-1277">Toxin-antitoxin system</keyword>
<gene>
    <name evidence="3" type="ORF">SCH01S_52_00100</name>
</gene>
<dbReference type="Pfam" id="PF05016">
    <property type="entry name" value="ParE_toxin"/>
    <property type="match status" value="1"/>
</dbReference>
<dbReference type="InterPro" id="IPR035093">
    <property type="entry name" value="RelE/ParE_toxin_dom_sf"/>
</dbReference>
<evidence type="ECO:0000256" key="1">
    <source>
        <dbReference type="ARBA" id="ARBA00006226"/>
    </source>
</evidence>
<dbReference type="InterPro" id="IPR007712">
    <property type="entry name" value="RelE/ParE_toxin"/>
</dbReference>
<dbReference type="Proteomes" id="UP000033202">
    <property type="component" value="Unassembled WGS sequence"/>
</dbReference>
<protein>
    <recommendedName>
        <fullName evidence="5">Toxin</fullName>
    </recommendedName>
</protein>
<sequence>MRRLVFADPAKQDIADIEGYWRERDDLIVGFYNAVREATDFLLETPGGGPPIEGSPRRKWRLGRTPFLIIYRVTRTELRILRVVHQSRNWRSPL</sequence>
<comment type="caution">
    <text evidence="3">The sequence shown here is derived from an EMBL/GenBank/DDBJ whole genome shotgun (WGS) entry which is preliminary data.</text>
</comment>
<keyword evidence="4" id="KW-1185">Reference proteome</keyword>
<dbReference type="STRING" id="1219043.SCH01S_52_00100"/>
<dbReference type="RefSeq" id="WP_046349615.1">
    <property type="nucleotide sequence ID" value="NZ_BBWU01000052.1"/>
</dbReference>
<reference evidence="3 4" key="1">
    <citation type="submission" date="2015-04" db="EMBL/GenBank/DDBJ databases">
        <title>Whole genome shotgun sequence of Sphingomonas changbaiensis NBRC 104936.</title>
        <authorList>
            <person name="Katano-Makiyama Y."/>
            <person name="Hosoyama A."/>
            <person name="Hashimoto M."/>
            <person name="Noguchi M."/>
            <person name="Tsuchikane K."/>
            <person name="Ohji S."/>
            <person name="Yamazoe A."/>
            <person name="Ichikawa N."/>
            <person name="Kimura A."/>
            <person name="Fujita N."/>
        </authorList>
    </citation>
    <scope>NUCLEOTIDE SEQUENCE [LARGE SCALE GENOMIC DNA]</scope>
    <source>
        <strain evidence="3 4">NBRC 104936</strain>
    </source>
</reference>
<dbReference type="PANTHER" id="PTHR33755">
    <property type="entry name" value="TOXIN PARE1-RELATED"/>
    <property type="match status" value="1"/>
</dbReference>